<evidence type="ECO:0000313" key="2">
    <source>
        <dbReference type="EMBL" id="MBC8569605.1"/>
    </source>
</evidence>
<evidence type="ECO:0000256" key="1">
    <source>
        <dbReference type="SAM" id="Phobius"/>
    </source>
</evidence>
<dbReference type="EMBL" id="JACRTC010000001">
    <property type="protein sequence ID" value="MBC8569605.1"/>
    <property type="molecule type" value="Genomic_DNA"/>
</dbReference>
<dbReference type="RefSeq" id="WP_262396700.1">
    <property type="nucleotide sequence ID" value="NZ_JACRTC010000001.1"/>
</dbReference>
<sequence>MEVIREWAFSLCCCMVAGSLIYMLTPSKNLAKVFKITLSLFMLCCIITPFAFGNLRFDDVLTDELEQKTQDHASDLNETINGQLIKTVTDTIESHIESILKSFGIEQSKININMNVDDKSGIVINQIELTLPDAFLSQDQAISRQIEKDLGKKPEITYVKEVY</sequence>
<name>A0A926EAU1_9FIRM</name>
<feature type="transmembrane region" description="Helical" evidence="1">
    <location>
        <begin position="36"/>
        <end position="55"/>
    </location>
</feature>
<proteinExistence type="predicted"/>
<organism evidence="2 3">
    <name type="scientific">Zongyangia hominis</name>
    <dbReference type="NCBI Taxonomy" id="2763677"/>
    <lineage>
        <taxon>Bacteria</taxon>
        <taxon>Bacillati</taxon>
        <taxon>Bacillota</taxon>
        <taxon>Clostridia</taxon>
        <taxon>Eubacteriales</taxon>
        <taxon>Oscillospiraceae</taxon>
        <taxon>Zongyangia</taxon>
    </lineage>
</organism>
<reference evidence="2" key="1">
    <citation type="submission" date="2020-08" db="EMBL/GenBank/DDBJ databases">
        <title>Genome public.</title>
        <authorList>
            <person name="Liu C."/>
            <person name="Sun Q."/>
        </authorList>
    </citation>
    <scope>NUCLEOTIDE SEQUENCE</scope>
    <source>
        <strain evidence="2">NSJ-54</strain>
    </source>
</reference>
<comment type="caution">
    <text evidence="2">The sequence shown here is derived from an EMBL/GenBank/DDBJ whole genome shotgun (WGS) entry which is preliminary data.</text>
</comment>
<protein>
    <submittedName>
        <fullName evidence="2">Stage III sporulation protein AF</fullName>
    </submittedName>
</protein>
<keyword evidence="1" id="KW-1133">Transmembrane helix</keyword>
<evidence type="ECO:0000313" key="3">
    <source>
        <dbReference type="Proteomes" id="UP000660861"/>
    </source>
</evidence>
<feature type="transmembrane region" description="Helical" evidence="1">
    <location>
        <begin position="7"/>
        <end position="24"/>
    </location>
</feature>
<dbReference type="Proteomes" id="UP000660861">
    <property type="component" value="Unassembled WGS sequence"/>
</dbReference>
<dbReference type="InterPro" id="IPR014245">
    <property type="entry name" value="Spore_III_AF"/>
</dbReference>
<accession>A0A926EAU1</accession>
<keyword evidence="3" id="KW-1185">Reference proteome</keyword>
<keyword evidence="1" id="KW-0812">Transmembrane</keyword>
<dbReference type="AlphaFoldDB" id="A0A926EAU1"/>
<dbReference type="Pfam" id="PF09581">
    <property type="entry name" value="Spore_III_AF"/>
    <property type="match status" value="1"/>
</dbReference>
<gene>
    <name evidence="2" type="ORF">H8709_02050</name>
</gene>
<keyword evidence="1" id="KW-0472">Membrane</keyword>